<accession>A0A562THQ6</accession>
<evidence type="ECO:0000313" key="12">
    <source>
        <dbReference type="Proteomes" id="UP000320593"/>
    </source>
</evidence>
<evidence type="ECO:0000256" key="7">
    <source>
        <dbReference type="ARBA" id="ARBA00022779"/>
    </source>
</evidence>
<evidence type="ECO:0000256" key="4">
    <source>
        <dbReference type="ARBA" id="ARBA00022475"/>
    </source>
</evidence>
<evidence type="ECO:0000256" key="6">
    <source>
        <dbReference type="ARBA" id="ARBA00022692"/>
    </source>
</evidence>
<keyword evidence="10" id="KW-0997">Cell inner membrane</keyword>
<keyword evidence="5 10" id="KW-0145">Chemotaxis</keyword>
<keyword evidence="7 10" id="KW-0283">Flagellar rotation</keyword>
<sequence>MAKLLVAPDEEPRRRDDSSGNSGFWASFFLLTLISVGTGAFVAFQSVEMTKESLSAEYERSRNQPAIELNYEDNARLRKLDPLVTNLAAPTDAWVRVKASIVLSDEFTDDVAVLTGHIEEDMLAYLRTLTISHLEGAVGLQHLREDLNERAKVRSNGQVHEVILESLVIQ</sequence>
<evidence type="ECO:0000256" key="8">
    <source>
        <dbReference type="ARBA" id="ARBA00022989"/>
    </source>
</evidence>
<gene>
    <name evidence="11" type="ORF">JM93_00445</name>
</gene>
<feature type="transmembrane region" description="Helical" evidence="10">
    <location>
        <begin position="24"/>
        <end position="44"/>
    </location>
</feature>
<organism evidence="11 12">
    <name type="scientific">Roseibium hamelinense</name>
    <dbReference type="NCBI Taxonomy" id="150831"/>
    <lineage>
        <taxon>Bacteria</taxon>
        <taxon>Pseudomonadati</taxon>
        <taxon>Pseudomonadota</taxon>
        <taxon>Alphaproteobacteria</taxon>
        <taxon>Hyphomicrobiales</taxon>
        <taxon>Stappiaceae</taxon>
        <taxon>Roseibium</taxon>
    </lineage>
</organism>
<dbReference type="AlphaFoldDB" id="A0A562THQ6"/>
<evidence type="ECO:0000256" key="1">
    <source>
        <dbReference type="ARBA" id="ARBA00002254"/>
    </source>
</evidence>
<keyword evidence="6 10" id="KW-0812">Transmembrane</keyword>
<dbReference type="GO" id="GO:0005886">
    <property type="term" value="C:plasma membrane"/>
    <property type="evidence" value="ECO:0007669"/>
    <property type="project" value="UniProtKB-SubCell"/>
</dbReference>
<comment type="subcellular location">
    <subcellularLocation>
        <location evidence="10">Cell inner membrane</location>
    </subcellularLocation>
    <subcellularLocation>
        <location evidence="2">Cell membrane</location>
        <topology evidence="2">Single-pass membrane protein</topology>
    </subcellularLocation>
</comment>
<keyword evidence="12" id="KW-1185">Reference proteome</keyword>
<keyword evidence="8 10" id="KW-1133">Transmembrane helix</keyword>
<name>A0A562THQ6_9HYPH</name>
<dbReference type="GO" id="GO:0071973">
    <property type="term" value="P:bacterial-type flagellum-dependent cell motility"/>
    <property type="evidence" value="ECO:0007669"/>
    <property type="project" value="InterPro"/>
</dbReference>
<reference evidence="11 12" key="1">
    <citation type="submission" date="2019-07" db="EMBL/GenBank/DDBJ databases">
        <title>Genomic Encyclopedia of Archaeal and Bacterial Type Strains, Phase II (KMG-II): from individual species to whole genera.</title>
        <authorList>
            <person name="Goeker M."/>
        </authorList>
    </citation>
    <scope>NUCLEOTIDE SEQUENCE [LARGE SCALE GENOMIC DNA]</scope>
    <source>
        <strain evidence="11 12">ATCC BAA-252</strain>
    </source>
</reference>
<dbReference type="Pfam" id="PF03748">
    <property type="entry name" value="FliL"/>
    <property type="match status" value="1"/>
</dbReference>
<dbReference type="GO" id="GO:0009425">
    <property type="term" value="C:bacterial-type flagellum basal body"/>
    <property type="evidence" value="ECO:0007669"/>
    <property type="project" value="InterPro"/>
</dbReference>
<dbReference type="Proteomes" id="UP000320593">
    <property type="component" value="Unassembled WGS sequence"/>
</dbReference>
<evidence type="ECO:0000313" key="11">
    <source>
        <dbReference type="EMBL" id="TWI92893.1"/>
    </source>
</evidence>
<evidence type="ECO:0000256" key="3">
    <source>
        <dbReference type="ARBA" id="ARBA00008281"/>
    </source>
</evidence>
<evidence type="ECO:0000256" key="10">
    <source>
        <dbReference type="RuleBase" id="RU364125"/>
    </source>
</evidence>
<keyword evidence="9 10" id="KW-0472">Membrane</keyword>
<dbReference type="EMBL" id="VLLF01000001">
    <property type="protein sequence ID" value="TWI92893.1"/>
    <property type="molecule type" value="Genomic_DNA"/>
</dbReference>
<evidence type="ECO:0000256" key="2">
    <source>
        <dbReference type="ARBA" id="ARBA00004162"/>
    </source>
</evidence>
<dbReference type="GO" id="GO:0006935">
    <property type="term" value="P:chemotaxis"/>
    <property type="evidence" value="ECO:0007669"/>
    <property type="project" value="UniProtKB-KW"/>
</dbReference>
<keyword evidence="11" id="KW-0969">Cilium</keyword>
<keyword evidence="4" id="KW-1003">Cell membrane</keyword>
<evidence type="ECO:0000256" key="5">
    <source>
        <dbReference type="ARBA" id="ARBA00022500"/>
    </source>
</evidence>
<evidence type="ECO:0000256" key="9">
    <source>
        <dbReference type="ARBA" id="ARBA00023136"/>
    </source>
</evidence>
<keyword evidence="11" id="KW-0966">Cell projection</keyword>
<comment type="similarity">
    <text evidence="3 10">Belongs to the FliL family.</text>
</comment>
<dbReference type="InterPro" id="IPR005503">
    <property type="entry name" value="FliL"/>
</dbReference>
<dbReference type="RefSeq" id="WP_208994876.1">
    <property type="nucleotide sequence ID" value="NZ_SMLY01000087.1"/>
</dbReference>
<proteinExistence type="inferred from homology"/>
<protein>
    <recommendedName>
        <fullName evidence="10">Flagellar protein FliL</fullName>
    </recommendedName>
</protein>
<comment type="caution">
    <text evidence="11">The sequence shown here is derived from an EMBL/GenBank/DDBJ whole genome shotgun (WGS) entry which is preliminary data.</text>
</comment>
<comment type="function">
    <text evidence="1 10">Controls the rotational direction of flagella during chemotaxis.</text>
</comment>
<keyword evidence="11" id="KW-0282">Flagellum</keyword>